<evidence type="ECO:0000256" key="2">
    <source>
        <dbReference type="SAM" id="Phobius"/>
    </source>
</evidence>
<evidence type="ECO:0008006" key="5">
    <source>
        <dbReference type="Google" id="ProtNLM"/>
    </source>
</evidence>
<name>A0A7S1VP37_9STRA</name>
<accession>A0A7S1VP37</accession>
<evidence type="ECO:0000256" key="3">
    <source>
        <dbReference type="SAM" id="SignalP"/>
    </source>
</evidence>
<gene>
    <name evidence="4" type="ORF">GOCE00092_LOCUS23612</name>
</gene>
<proteinExistence type="predicted"/>
<feature type="region of interest" description="Disordered" evidence="1">
    <location>
        <begin position="40"/>
        <end position="94"/>
    </location>
</feature>
<keyword evidence="3" id="KW-0732">Signal</keyword>
<feature type="compositionally biased region" description="Polar residues" evidence="1">
    <location>
        <begin position="63"/>
        <end position="78"/>
    </location>
</feature>
<feature type="transmembrane region" description="Helical" evidence="2">
    <location>
        <begin position="240"/>
        <end position="260"/>
    </location>
</feature>
<organism evidence="4">
    <name type="scientific">Grammatophora oceanica</name>
    <dbReference type="NCBI Taxonomy" id="210454"/>
    <lineage>
        <taxon>Eukaryota</taxon>
        <taxon>Sar</taxon>
        <taxon>Stramenopiles</taxon>
        <taxon>Ochrophyta</taxon>
        <taxon>Bacillariophyta</taxon>
        <taxon>Fragilariophyceae</taxon>
        <taxon>Fragilariophycidae</taxon>
        <taxon>Rhabdonematales</taxon>
        <taxon>Grammatophoraceae</taxon>
        <taxon>Grammatophora</taxon>
    </lineage>
</organism>
<keyword evidence="2" id="KW-1133">Transmembrane helix</keyword>
<feature type="region of interest" description="Disordered" evidence="1">
    <location>
        <begin position="129"/>
        <end position="153"/>
    </location>
</feature>
<evidence type="ECO:0000313" key="4">
    <source>
        <dbReference type="EMBL" id="CAD9304618.1"/>
    </source>
</evidence>
<dbReference type="EMBL" id="HBGK01044880">
    <property type="protein sequence ID" value="CAD9304618.1"/>
    <property type="molecule type" value="Transcribed_RNA"/>
</dbReference>
<evidence type="ECO:0000256" key="1">
    <source>
        <dbReference type="SAM" id="MobiDB-lite"/>
    </source>
</evidence>
<sequence length="272" mass="29795">MMRFLGVSTLLVLLVTATTHAFQSPSLFASPRRTTSDVVLKAGKGFGKQPPPEQPKPKKKRTYTTGPTPEAEPQQQLRSIDEQPPPPPPTMAETIPTVEEDYDDSPFPEVELDPNLSQEERAEILLREKFGMKPAAEQEKEKESRRLQKEAKKKELDVSRKLEGWEKKAEEKGDFDLMEALPAPLLVAIDRFLKAGVAVSTVLFVAAGLGITLEAWSTATNSPLPDDIDAFIVNTVEPNFTPGLFVLLGFSVSLGVFAAAQLGSSGSKYTED</sequence>
<keyword evidence="2" id="KW-0472">Membrane</keyword>
<feature type="chain" id="PRO_5030850795" description="Transmembrane protein" evidence="3">
    <location>
        <begin position="22"/>
        <end position="272"/>
    </location>
</feature>
<keyword evidence="2" id="KW-0812">Transmembrane</keyword>
<protein>
    <recommendedName>
        <fullName evidence="5">Transmembrane protein</fullName>
    </recommendedName>
</protein>
<feature type="signal peptide" evidence="3">
    <location>
        <begin position="1"/>
        <end position="21"/>
    </location>
</feature>
<dbReference type="AlphaFoldDB" id="A0A7S1VP37"/>
<reference evidence="4" key="1">
    <citation type="submission" date="2021-01" db="EMBL/GenBank/DDBJ databases">
        <authorList>
            <person name="Corre E."/>
            <person name="Pelletier E."/>
            <person name="Niang G."/>
            <person name="Scheremetjew M."/>
            <person name="Finn R."/>
            <person name="Kale V."/>
            <person name="Holt S."/>
            <person name="Cochrane G."/>
            <person name="Meng A."/>
            <person name="Brown T."/>
            <person name="Cohen L."/>
        </authorList>
    </citation>
    <scope>NUCLEOTIDE SEQUENCE</scope>
    <source>
        <strain evidence="4">CCMP 410</strain>
    </source>
</reference>